<protein>
    <recommendedName>
        <fullName evidence="7">O-methyltransferase</fullName>
    </recommendedName>
</protein>
<dbReference type="GO" id="GO:0032259">
    <property type="term" value="P:methylation"/>
    <property type="evidence" value="ECO:0007669"/>
    <property type="project" value="UniProtKB-KW"/>
</dbReference>
<dbReference type="PANTHER" id="PTHR43167">
    <property type="entry name" value="PUTATIVE (AFU_ORTHOLOGUE AFUA_6G01830)-RELATED"/>
    <property type="match status" value="1"/>
</dbReference>
<dbReference type="Gene3D" id="3.40.50.150">
    <property type="entry name" value="Vaccinia Virus protein VP39"/>
    <property type="match status" value="1"/>
</dbReference>
<dbReference type="OrthoDB" id="9799672at2"/>
<keyword evidence="3" id="KW-0949">S-adenosyl-L-methionine</keyword>
<dbReference type="CDD" id="cd02440">
    <property type="entry name" value="AdoMet_MTases"/>
    <property type="match status" value="1"/>
</dbReference>
<proteinExistence type="predicted"/>
<gene>
    <name evidence="5" type="ORF">HHA01_04820</name>
</gene>
<dbReference type="Proteomes" id="UP000319812">
    <property type="component" value="Unassembled WGS sequence"/>
</dbReference>
<keyword evidence="2" id="KW-0808">Transferase</keyword>
<dbReference type="RefSeq" id="WP_141317515.1">
    <property type="nucleotide sequence ID" value="NZ_BJOC01000010.1"/>
</dbReference>
<dbReference type="AlphaFoldDB" id="A0A4Y4EYT9"/>
<evidence type="ECO:0008006" key="7">
    <source>
        <dbReference type="Google" id="ProtNLM"/>
    </source>
</evidence>
<dbReference type="Pfam" id="PF13578">
    <property type="entry name" value="Methyltransf_24"/>
    <property type="match status" value="1"/>
</dbReference>
<reference evidence="5 6" key="1">
    <citation type="submission" date="2019-06" db="EMBL/GenBank/DDBJ databases">
        <title>Whole genome shotgun sequence of Halomonas halmophila NBRC 15537.</title>
        <authorList>
            <person name="Hosoyama A."/>
            <person name="Uohara A."/>
            <person name="Ohji S."/>
            <person name="Ichikawa N."/>
        </authorList>
    </citation>
    <scope>NUCLEOTIDE SEQUENCE [LARGE SCALE GENOMIC DNA]</scope>
    <source>
        <strain evidence="5 6">NBRC 15537</strain>
    </source>
</reference>
<name>A0A4Y4EYT9_9GAMM</name>
<keyword evidence="1" id="KW-0489">Methyltransferase</keyword>
<dbReference type="EMBL" id="BJOC01000010">
    <property type="protein sequence ID" value="GED21505.1"/>
    <property type="molecule type" value="Genomic_DNA"/>
</dbReference>
<evidence type="ECO:0000313" key="6">
    <source>
        <dbReference type="Proteomes" id="UP000319812"/>
    </source>
</evidence>
<dbReference type="InterPro" id="IPR029063">
    <property type="entry name" value="SAM-dependent_MTases_sf"/>
</dbReference>
<accession>A0A4Y4EYT9</accession>
<evidence type="ECO:0000256" key="4">
    <source>
        <dbReference type="SAM" id="MobiDB-lite"/>
    </source>
</evidence>
<dbReference type="GO" id="GO:0008171">
    <property type="term" value="F:O-methyltransferase activity"/>
    <property type="evidence" value="ECO:0007669"/>
    <property type="project" value="InterPro"/>
</dbReference>
<keyword evidence="6" id="KW-1185">Reference proteome</keyword>
<sequence>MTDTLDRDDVVRTLEREHGEARVQAEARRQAREADNTANSEPPAARRTQRDFRQAEHYQHAYLAIGPPQGALLYMLARAAGARHIVEFGSSFGISTLYLAAAAEDNDGRVIGSEYYANKRDHALGNLADAGLSQRAEIRLGDARETLGDITGPVDLVFLDGHKPLYLPVLEGLVDQLTPGAWVVADNLDHFDETPGDFRHEILRDARFTTRLMPIGRGMFSVSRYCD</sequence>
<evidence type="ECO:0000256" key="2">
    <source>
        <dbReference type="ARBA" id="ARBA00022679"/>
    </source>
</evidence>
<dbReference type="InterPro" id="IPR002935">
    <property type="entry name" value="SAM_O-MeTrfase"/>
</dbReference>
<feature type="compositionally biased region" description="Basic and acidic residues" evidence="4">
    <location>
        <begin position="1"/>
        <end position="35"/>
    </location>
</feature>
<evidence type="ECO:0000256" key="1">
    <source>
        <dbReference type="ARBA" id="ARBA00022603"/>
    </source>
</evidence>
<feature type="region of interest" description="Disordered" evidence="4">
    <location>
        <begin position="1"/>
        <end position="50"/>
    </location>
</feature>
<dbReference type="SUPFAM" id="SSF53335">
    <property type="entry name" value="S-adenosyl-L-methionine-dependent methyltransferases"/>
    <property type="match status" value="1"/>
</dbReference>
<dbReference type="PANTHER" id="PTHR43167:SF1">
    <property type="entry name" value="PUTATIVE (AFU_ORTHOLOGUE AFUA_6G01830)-RELATED"/>
    <property type="match status" value="1"/>
</dbReference>
<dbReference type="PROSITE" id="PS51682">
    <property type="entry name" value="SAM_OMT_I"/>
    <property type="match status" value="1"/>
</dbReference>
<evidence type="ECO:0000256" key="3">
    <source>
        <dbReference type="ARBA" id="ARBA00022691"/>
    </source>
</evidence>
<comment type="caution">
    <text evidence="5">The sequence shown here is derived from an EMBL/GenBank/DDBJ whole genome shotgun (WGS) entry which is preliminary data.</text>
</comment>
<organism evidence="5 6">
    <name type="scientific">Halomonas halmophila</name>
    <dbReference type="NCBI Taxonomy" id="252"/>
    <lineage>
        <taxon>Bacteria</taxon>
        <taxon>Pseudomonadati</taxon>
        <taxon>Pseudomonadota</taxon>
        <taxon>Gammaproteobacteria</taxon>
        <taxon>Oceanospirillales</taxon>
        <taxon>Halomonadaceae</taxon>
        <taxon>Halomonas</taxon>
    </lineage>
</organism>
<evidence type="ECO:0000313" key="5">
    <source>
        <dbReference type="EMBL" id="GED21505.1"/>
    </source>
</evidence>